<dbReference type="Pfam" id="PF10544">
    <property type="entry name" value="T5orf172"/>
    <property type="match status" value="1"/>
</dbReference>
<sequence>MHVYVIAASGFGPSKVGRSAKTEERRRGLQTGHPERLVTYYKVRTRDENESRLVEQLAHRSLRLVRSRANSEWFEVPTAEAIIALRHAATVVAALRDPGTTLDEIGRKAVVSWLKSIEDHRAALDDEGLDSTTLDELQALKVLDVLACSQCPGLCSFSFNDYIDTWPEGPWHRAIRQSRGIGRPSGRSFAQYLDVADISREQGADEGAHVARRWIEFGVARDLTDSECASLQSVWNTFADRYTTIERKDPYIPEHGRDDRVDDVELFAQVNDPDRPSRQCAVFYHEHFRAVLLPQQRIELHSYDRLARSMLRPLSGQVRGFIAPVVRDALWSEPPMSWLHQAPKRRDAALTHFLANPSKRYPEIVDREPVEDGTALALVHNELPRIDLAASW</sequence>
<gene>
    <name evidence="2" type="ORF">Q8A70_27845</name>
</gene>
<feature type="domain" description="Bacteriophage T5 Orf172 DNA-binding" evidence="1">
    <location>
        <begin position="8"/>
        <end position="88"/>
    </location>
</feature>
<comment type="caution">
    <text evidence="2">The sequence shown here is derived from an EMBL/GenBank/DDBJ whole genome shotgun (WGS) entry which is preliminary data.</text>
</comment>
<evidence type="ECO:0000259" key="1">
    <source>
        <dbReference type="SMART" id="SM00974"/>
    </source>
</evidence>
<dbReference type="InterPro" id="IPR018306">
    <property type="entry name" value="Phage_T5_Orf172_DNA-bd"/>
</dbReference>
<dbReference type="RefSeq" id="WP_379961987.1">
    <property type="nucleotide sequence ID" value="NZ_JAUYVI010000013.1"/>
</dbReference>
<accession>A0ABU0YX14</accession>
<protein>
    <submittedName>
        <fullName evidence="2">GIY-YIG nuclease family protein</fullName>
    </submittedName>
</protein>
<evidence type="ECO:0000313" key="2">
    <source>
        <dbReference type="EMBL" id="MDQ7251531.1"/>
    </source>
</evidence>
<keyword evidence="3" id="KW-1185">Reference proteome</keyword>
<dbReference type="Proteomes" id="UP001230156">
    <property type="component" value="Unassembled WGS sequence"/>
</dbReference>
<proteinExistence type="predicted"/>
<organism evidence="2 3">
    <name type="scientific">Dongia sedimenti</name>
    <dbReference type="NCBI Taxonomy" id="3064282"/>
    <lineage>
        <taxon>Bacteria</taxon>
        <taxon>Pseudomonadati</taxon>
        <taxon>Pseudomonadota</taxon>
        <taxon>Alphaproteobacteria</taxon>
        <taxon>Rhodospirillales</taxon>
        <taxon>Dongiaceae</taxon>
        <taxon>Dongia</taxon>
    </lineage>
</organism>
<evidence type="ECO:0000313" key="3">
    <source>
        <dbReference type="Proteomes" id="UP001230156"/>
    </source>
</evidence>
<reference evidence="3" key="1">
    <citation type="submission" date="2023-08" db="EMBL/GenBank/DDBJ databases">
        <title>Rhodospirillaceae gen. nov., a novel taxon isolated from the Yangtze River Yuezi River estuary sludge.</title>
        <authorList>
            <person name="Ruan L."/>
        </authorList>
    </citation>
    <scope>NUCLEOTIDE SEQUENCE [LARGE SCALE GENOMIC DNA]</scope>
    <source>
        <strain evidence="3">R-7</strain>
    </source>
</reference>
<dbReference type="EMBL" id="JAUYVI010000013">
    <property type="protein sequence ID" value="MDQ7251531.1"/>
    <property type="molecule type" value="Genomic_DNA"/>
</dbReference>
<name>A0ABU0YX14_9PROT</name>
<dbReference type="SMART" id="SM00974">
    <property type="entry name" value="T5orf172"/>
    <property type="match status" value="1"/>
</dbReference>